<evidence type="ECO:0000313" key="3">
    <source>
        <dbReference type="Proteomes" id="UP000299102"/>
    </source>
</evidence>
<feature type="compositionally biased region" description="Low complexity" evidence="1">
    <location>
        <begin position="71"/>
        <end position="85"/>
    </location>
</feature>
<organism evidence="2 3">
    <name type="scientific">Eumeta variegata</name>
    <name type="common">Bagworm moth</name>
    <name type="synonym">Eumeta japonica</name>
    <dbReference type="NCBI Taxonomy" id="151549"/>
    <lineage>
        <taxon>Eukaryota</taxon>
        <taxon>Metazoa</taxon>
        <taxon>Ecdysozoa</taxon>
        <taxon>Arthropoda</taxon>
        <taxon>Hexapoda</taxon>
        <taxon>Insecta</taxon>
        <taxon>Pterygota</taxon>
        <taxon>Neoptera</taxon>
        <taxon>Endopterygota</taxon>
        <taxon>Lepidoptera</taxon>
        <taxon>Glossata</taxon>
        <taxon>Ditrysia</taxon>
        <taxon>Tineoidea</taxon>
        <taxon>Psychidae</taxon>
        <taxon>Oiketicinae</taxon>
        <taxon>Eumeta</taxon>
    </lineage>
</organism>
<keyword evidence="3" id="KW-1185">Reference proteome</keyword>
<feature type="region of interest" description="Disordered" evidence="1">
    <location>
        <begin position="65"/>
        <end position="85"/>
    </location>
</feature>
<dbReference type="EMBL" id="BGZK01003370">
    <property type="protein sequence ID" value="GBP00533.1"/>
    <property type="molecule type" value="Genomic_DNA"/>
</dbReference>
<feature type="region of interest" description="Disordered" evidence="1">
    <location>
        <begin position="19"/>
        <end position="52"/>
    </location>
</feature>
<dbReference type="Proteomes" id="UP000299102">
    <property type="component" value="Unassembled WGS sequence"/>
</dbReference>
<reference evidence="2 3" key="1">
    <citation type="journal article" date="2019" name="Commun. Biol.">
        <title>The bagworm genome reveals a unique fibroin gene that provides high tensile strength.</title>
        <authorList>
            <person name="Kono N."/>
            <person name="Nakamura H."/>
            <person name="Ohtoshi R."/>
            <person name="Tomita M."/>
            <person name="Numata K."/>
            <person name="Arakawa K."/>
        </authorList>
    </citation>
    <scope>NUCLEOTIDE SEQUENCE [LARGE SCALE GENOMIC DNA]</scope>
</reference>
<comment type="caution">
    <text evidence="2">The sequence shown here is derived from an EMBL/GenBank/DDBJ whole genome shotgun (WGS) entry which is preliminary data.</text>
</comment>
<accession>A0A4C1SEC3</accession>
<gene>
    <name evidence="2" type="ORF">EVAR_69449_1</name>
</gene>
<sequence>MDEDRPTKETHGAIVRDKRVGVGGRLPPYYGARPAPVAPGHRAPALSDTSNQACNREKTIRTVIASRERLSSTPSASGPSAGAGN</sequence>
<protein>
    <submittedName>
        <fullName evidence="2">Uncharacterized protein</fullName>
    </submittedName>
</protein>
<evidence type="ECO:0000256" key="1">
    <source>
        <dbReference type="SAM" id="MobiDB-lite"/>
    </source>
</evidence>
<proteinExistence type="predicted"/>
<dbReference type="AlphaFoldDB" id="A0A4C1SEC3"/>
<evidence type="ECO:0000313" key="2">
    <source>
        <dbReference type="EMBL" id="GBP00533.1"/>
    </source>
</evidence>
<name>A0A4C1SEC3_EUMVA</name>